<dbReference type="STRING" id="123899.SAMEA3906487_00326"/>
<sequence length="118" mass="13340">MHFAFFGMTEILAKKAAEKAWQKHVTAMPPQERQHVTEADESAWVSLKTAVILQKAKPVQLSAPFSTPHFAQDFMTLAGRAGRTSRLRIMVRGELHDKSGALRISKRTKRPIIGWIPY</sequence>
<proteinExistence type="predicted"/>
<dbReference type="KEGG" id="btrm:SAMEA390648700326"/>
<evidence type="ECO:0000313" key="1">
    <source>
        <dbReference type="EMBL" id="SAI66575.1"/>
    </source>
</evidence>
<gene>
    <name evidence="1" type="ORF">SAMEA3906487_00326</name>
</gene>
<dbReference type="AlphaFoldDB" id="A0A157KWH9"/>
<reference evidence="1 2" key="1">
    <citation type="submission" date="2016-04" db="EMBL/GenBank/DDBJ databases">
        <authorList>
            <consortium name="Pathogen Informatics"/>
        </authorList>
    </citation>
    <scope>NUCLEOTIDE SEQUENCE [LARGE SCALE GENOMIC DNA]</scope>
    <source>
        <strain evidence="1 2">H044680328</strain>
    </source>
</reference>
<dbReference type="EMBL" id="LT546645">
    <property type="protein sequence ID" value="SAI66575.1"/>
    <property type="molecule type" value="Genomic_DNA"/>
</dbReference>
<dbReference type="RefSeq" id="WP_231940136.1">
    <property type="nucleotide sequence ID" value="NZ_CP016340.1"/>
</dbReference>
<accession>A0A157KWH9</accession>
<dbReference type="GeneID" id="56588261"/>
<name>A0A157KWH9_9BORD</name>
<keyword evidence="2" id="KW-1185">Reference proteome</keyword>
<dbReference type="Proteomes" id="UP000076825">
    <property type="component" value="Chromosome 1"/>
</dbReference>
<dbReference type="PATRIC" id="fig|123899.6.peg.308"/>
<evidence type="ECO:0000313" key="2">
    <source>
        <dbReference type="Proteomes" id="UP000076825"/>
    </source>
</evidence>
<organism evidence="1 2">
    <name type="scientific">Bordetella trematum</name>
    <dbReference type="NCBI Taxonomy" id="123899"/>
    <lineage>
        <taxon>Bacteria</taxon>
        <taxon>Pseudomonadati</taxon>
        <taxon>Pseudomonadota</taxon>
        <taxon>Betaproteobacteria</taxon>
        <taxon>Burkholderiales</taxon>
        <taxon>Alcaligenaceae</taxon>
        <taxon>Bordetella</taxon>
    </lineage>
</organism>
<protein>
    <submittedName>
        <fullName evidence="1">Uncharacterized protein</fullName>
    </submittedName>
</protein>